<feature type="transmembrane region" description="Helical" evidence="1">
    <location>
        <begin position="12"/>
        <end position="35"/>
    </location>
</feature>
<dbReference type="EMBL" id="VIKU02000001">
    <property type="protein sequence ID" value="NHF58284.1"/>
    <property type="molecule type" value="Genomic_DNA"/>
</dbReference>
<feature type="transmembrane region" description="Helical" evidence="1">
    <location>
        <begin position="41"/>
        <end position="60"/>
    </location>
</feature>
<evidence type="ECO:0000313" key="3">
    <source>
        <dbReference type="Proteomes" id="UP000707206"/>
    </source>
</evidence>
<keyword evidence="1" id="KW-0812">Transmembrane</keyword>
<proteinExistence type="predicted"/>
<comment type="caution">
    <text evidence="2">The sequence shown here is derived from an EMBL/GenBank/DDBJ whole genome shotgun (WGS) entry which is preliminary data.</text>
</comment>
<feature type="transmembrane region" description="Helical" evidence="1">
    <location>
        <begin position="203"/>
        <end position="220"/>
    </location>
</feature>
<accession>A0A967AQE9</accession>
<name>A0A967AQE9_9FLAO</name>
<dbReference type="AlphaFoldDB" id="A0A967AQE9"/>
<organism evidence="2 3">
    <name type="scientific">Pelagihabitans pacificus</name>
    <dbReference type="NCBI Taxonomy" id="2696054"/>
    <lineage>
        <taxon>Bacteria</taxon>
        <taxon>Pseudomonadati</taxon>
        <taxon>Bacteroidota</taxon>
        <taxon>Flavobacteriia</taxon>
        <taxon>Flavobacteriales</taxon>
        <taxon>Flavobacteriaceae</taxon>
        <taxon>Pelagihabitans</taxon>
    </lineage>
</organism>
<dbReference type="RefSeq" id="WP_152572781.1">
    <property type="nucleotide sequence ID" value="NZ_VIKU02000001.1"/>
</dbReference>
<evidence type="ECO:0008006" key="4">
    <source>
        <dbReference type="Google" id="ProtNLM"/>
    </source>
</evidence>
<feature type="transmembrane region" description="Helical" evidence="1">
    <location>
        <begin position="129"/>
        <end position="150"/>
    </location>
</feature>
<dbReference type="Proteomes" id="UP000707206">
    <property type="component" value="Unassembled WGS sequence"/>
</dbReference>
<feature type="transmembrane region" description="Helical" evidence="1">
    <location>
        <begin position="250"/>
        <end position="270"/>
    </location>
</feature>
<feature type="transmembrane region" description="Helical" evidence="1">
    <location>
        <begin position="72"/>
        <end position="92"/>
    </location>
</feature>
<evidence type="ECO:0000313" key="2">
    <source>
        <dbReference type="EMBL" id="NHF58284.1"/>
    </source>
</evidence>
<feature type="transmembrane region" description="Helical" evidence="1">
    <location>
        <begin position="98"/>
        <end position="117"/>
    </location>
</feature>
<reference evidence="2" key="2">
    <citation type="submission" date="2020-03" db="EMBL/GenBank/DDBJ databases">
        <title>Flavobacteriaceae bacterium strain TP-CH-4, a member of the family Flavobacteriaceae isolated from a deep-sea seamount.</title>
        <authorList>
            <person name="Zhang D.-C."/>
        </authorList>
    </citation>
    <scope>NUCLEOTIDE SEQUENCE</scope>
    <source>
        <strain evidence="2">TP-CH-4</strain>
    </source>
</reference>
<gene>
    <name evidence="2" type="ORF">FK220_002945</name>
</gene>
<protein>
    <recommendedName>
        <fullName evidence="4">Prenyltransferase</fullName>
    </recommendedName>
</protein>
<reference evidence="2" key="1">
    <citation type="submission" date="2019-07" db="EMBL/GenBank/DDBJ databases">
        <authorList>
            <person name="De-Chao Zhang Q."/>
        </authorList>
    </citation>
    <scope>NUCLEOTIDE SEQUENCE</scope>
    <source>
        <strain evidence="2">TP-CH-4</strain>
    </source>
</reference>
<keyword evidence="1" id="KW-0472">Membrane</keyword>
<keyword evidence="3" id="KW-1185">Reference proteome</keyword>
<evidence type="ECO:0000256" key="1">
    <source>
        <dbReference type="SAM" id="Phobius"/>
    </source>
</evidence>
<sequence length="274" mass="31522">MRWPRRIFNFYLDASIHAALAVICLLYCTGLLLNILVDRHLAFFLFFGSISCYNFIKYGVEAEKYIRLANPYHKSIQVFSFMCLAIAFYHFYFLNIETWLGIAVLMVLTGFYALPVLPGSKNLRSLGVLKVLLVAVVWAGISVLLPVVAVKESPSWDIFIETTQRFLMVFVLLVPFEIRDLRYDAKELGTLPQRFGVMNTKRIGMLAILLFLLLIFFRDVVIQFELLGKSIMAFMLATALLMTHKDQNRYFASFWVEAIPIGWYVSLLVLNGRV</sequence>
<keyword evidence="1" id="KW-1133">Transmembrane helix</keyword>